<organism evidence="1 2">
    <name type="scientific">Aliiglaciecola lipolytica E3</name>
    <dbReference type="NCBI Taxonomy" id="1127673"/>
    <lineage>
        <taxon>Bacteria</taxon>
        <taxon>Pseudomonadati</taxon>
        <taxon>Pseudomonadota</taxon>
        <taxon>Gammaproteobacteria</taxon>
        <taxon>Alteromonadales</taxon>
        <taxon>Alteromonadaceae</taxon>
        <taxon>Aliiglaciecola</taxon>
    </lineage>
</organism>
<reference evidence="1 2" key="1">
    <citation type="journal article" date="2017" name="Antonie Van Leeuwenhoek">
        <title>Rhizobium rhizosphaerae sp. nov., a novel species isolated from rice rhizosphere.</title>
        <authorList>
            <person name="Zhao J.J."/>
            <person name="Zhang J."/>
            <person name="Zhang R.J."/>
            <person name="Zhang C.W."/>
            <person name="Yin H.Q."/>
            <person name="Zhang X.X."/>
        </authorList>
    </citation>
    <scope>NUCLEOTIDE SEQUENCE [LARGE SCALE GENOMIC DNA]</scope>
    <source>
        <strain evidence="1 2">E3</strain>
    </source>
</reference>
<keyword evidence="2" id="KW-1185">Reference proteome</keyword>
<dbReference type="Proteomes" id="UP000006334">
    <property type="component" value="Unassembled WGS sequence"/>
</dbReference>
<protein>
    <submittedName>
        <fullName evidence="1">Uncharacterized protein</fullName>
    </submittedName>
</protein>
<accession>K6Y8M4</accession>
<sequence>MPQLTKLIFFSGFAFLSKLRVPQLTKLIFFSGFAFLSKLRVPQLTLTVFKGAAIYFLSCVCRS</sequence>
<name>K6Y8M4_9ALTE</name>
<dbReference type="AlphaFoldDB" id="K6Y8M4"/>
<gene>
    <name evidence="1" type="ORF">GLIP_0351</name>
</gene>
<evidence type="ECO:0000313" key="1">
    <source>
        <dbReference type="EMBL" id="GAC12998.1"/>
    </source>
</evidence>
<dbReference type="EMBL" id="BAEN01000014">
    <property type="protein sequence ID" value="GAC12998.1"/>
    <property type="molecule type" value="Genomic_DNA"/>
</dbReference>
<proteinExistence type="predicted"/>
<evidence type="ECO:0000313" key="2">
    <source>
        <dbReference type="Proteomes" id="UP000006334"/>
    </source>
</evidence>
<comment type="caution">
    <text evidence="1">The sequence shown here is derived from an EMBL/GenBank/DDBJ whole genome shotgun (WGS) entry which is preliminary data.</text>
</comment>